<protein>
    <recommendedName>
        <fullName evidence="4">Isopenicillin N synthase-like Fe(2+) 2OG dioxygenase domain-containing protein</fullName>
    </recommendedName>
</protein>
<comment type="caution">
    <text evidence="2">The sequence shown here is derived from an EMBL/GenBank/DDBJ whole genome shotgun (WGS) entry which is preliminary data.</text>
</comment>
<keyword evidence="1" id="KW-0732">Signal</keyword>
<keyword evidence="3" id="KW-1185">Reference proteome</keyword>
<feature type="chain" id="PRO_5041980543" description="Isopenicillin N synthase-like Fe(2+) 2OG dioxygenase domain-containing protein" evidence="1">
    <location>
        <begin position="26"/>
        <end position="664"/>
    </location>
</feature>
<evidence type="ECO:0000256" key="1">
    <source>
        <dbReference type="SAM" id="SignalP"/>
    </source>
</evidence>
<name>A0AAD2PXJ5_9STRA</name>
<accession>A0AAD2PXJ5</accession>
<dbReference type="Gene3D" id="2.60.120.330">
    <property type="entry name" value="B-lactam Antibiotic, Isopenicillin N Synthase, Chain"/>
    <property type="match status" value="1"/>
</dbReference>
<dbReference type="PROSITE" id="PS51257">
    <property type="entry name" value="PROKAR_LIPOPROTEIN"/>
    <property type="match status" value="1"/>
</dbReference>
<proteinExistence type="predicted"/>
<gene>
    <name evidence="2" type="ORF">CYCCA115_LOCUS22164</name>
</gene>
<dbReference type="Proteomes" id="UP001295423">
    <property type="component" value="Unassembled WGS sequence"/>
</dbReference>
<evidence type="ECO:0008006" key="4">
    <source>
        <dbReference type="Google" id="ProtNLM"/>
    </source>
</evidence>
<organism evidence="2 3">
    <name type="scientific">Cylindrotheca closterium</name>
    <dbReference type="NCBI Taxonomy" id="2856"/>
    <lineage>
        <taxon>Eukaryota</taxon>
        <taxon>Sar</taxon>
        <taxon>Stramenopiles</taxon>
        <taxon>Ochrophyta</taxon>
        <taxon>Bacillariophyta</taxon>
        <taxon>Bacillariophyceae</taxon>
        <taxon>Bacillariophycidae</taxon>
        <taxon>Bacillariales</taxon>
        <taxon>Bacillariaceae</taxon>
        <taxon>Cylindrotheca</taxon>
    </lineage>
</organism>
<dbReference type="SUPFAM" id="SSF51197">
    <property type="entry name" value="Clavaminate synthase-like"/>
    <property type="match status" value="1"/>
</dbReference>
<feature type="signal peptide" evidence="1">
    <location>
        <begin position="1"/>
        <end position="25"/>
    </location>
</feature>
<dbReference type="AlphaFoldDB" id="A0AAD2PXJ5"/>
<dbReference type="EMBL" id="CAKOGP040002302">
    <property type="protein sequence ID" value="CAJ1966579.1"/>
    <property type="molecule type" value="Genomic_DNA"/>
</dbReference>
<dbReference type="InterPro" id="IPR027443">
    <property type="entry name" value="IPNS-like_sf"/>
</dbReference>
<evidence type="ECO:0000313" key="3">
    <source>
        <dbReference type="Proteomes" id="UP001295423"/>
    </source>
</evidence>
<reference evidence="2" key="1">
    <citation type="submission" date="2023-08" db="EMBL/GenBank/DDBJ databases">
        <authorList>
            <person name="Audoor S."/>
            <person name="Bilcke G."/>
        </authorList>
    </citation>
    <scope>NUCLEOTIDE SEQUENCE</scope>
</reference>
<sequence length="664" mass="72704">MRSSLLLPACNLLLVFACLQGKSSAFQSGFRLSSPRYLEFNRQLSNKNYDDGEVGTGDNWIERSFPVDTEEGISTKKVEDYNLGISGEAFQTGSLSKKMFDAICSRTSLDMSDEIREAFVLYAMDFTAKEAARAALSQNGLEMVLQEEEEDQGMWGDVEAIRLYNVETGSAIAKMYDSLEDAVKDWTPGQTFDFVARQVPAKIRELSLDELVDALDPEGKIRAETGEKSAPDEEALLSIFDETDISSLSDLAADNIRRTENTPRIATREDEAFAGLSSKGYNVIKRSDLSLTARNADGSENEKTLLHVMDALVSHGVLIVDMSDGGSKFDDTKVLADMWQVTGDFFEKVQDDAVAAELLPGMEVVAETGSQHARVGYSSFDNGSLKFLETRRERNSGDILPKELTDVVGADGVQSFSSAFDVITSACKDVVRIAVATCSVEYGAFQKGKNQGARASEAANLLVQEVIDDGKPMRSTDIEHSEGTVSMSPHRLGQYSESSEAETAAREVFGAHVDASFITAVPVAAISGLEVYDEDSEKWYRPELKARETWEAEKKEKGGDSSAVVEELKCGATVPWHSRYLVVMAGEQLQVATRNEIPATVHRVVAAKDGPSRLSAPILLRPRPGTKFHVDRYLGGTMGNALLLECDGKTMEEIYDATQPQSYQ</sequence>
<evidence type="ECO:0000313" key="2">
    <source>
        <dbReference type="EMBL" id="CAJ1966579.1"/>
    </source>
</evidence>